<evidence type="ECO:0000259" key="2">
    <source>
        <dbReference type="SMART" id="SM00244"/>
    </source>
</evidence>
<dbReference type="SMART" id="SM00244">
    <property type="entry name" value="PHB"/>
    <property type="match status" value="1"/>
</dbReference>
<keyword evidence="1" id="KW-0472">Membrane</keyword>
<dbReference type="EMBL" id="CP114203">
    <property type="protein sequence ID" value="WAU03748.1"/>
    <property type="molecule type" value="Genomic_DNA"/>
</dbReference>
<name>A0ABY7IXN5_STRNI</name>
<dbReference type="RefSeq" id="WP_277410957.1">
    <property type="nucleotide sequence ID" value="NZ_CP114203.1"/>
</dbReference>
<reference evidence="3 4" key="1">
    <citation type="submission" date="2022-12" db="EMBL/GenBank/DDBJ databases">
        <authorList>
            <person name="Ruckert C."/>
            <person name="Busche T."/>
            <person name="Kalinowski J."/>
            <person name="Wittmann C."/>
        </authorList>
    </citation>
    <scope>NUCLEOTIDE SEQUENCE [LARGE SCALE GENOMIC DNA]</scope>
    <source>
        <strain evidence="3 4">DSM 40276</strain>
    </source>
</reference>
<keyword evidence="1" id="KW-1133">Transmembrane helix</keyword>
<evidence type="ECO:0000313" key="3">
    <source>
        <dbReference type="EMBL" id="WAU03748.1"/>
    </source>
</evidence>
<organism evidence="3 4">
    <name type="scientific">Streptomyces nigrescens</name>
    <dbReference type="NCBI Taxonomy" id="1920"/>
    <lineage>
        <taxon>Bacteria</taxon>
        <taxon>Bacillati</taxon>
        <taxon>Actinomycetota</taxon>
        <taxon>Actinomycetes</taxon>
        <taxon>Kitasatosporales</taxon>
        <taxon>Streptomycetaceae</taxon>
        <taxon>Streptomyces</taxon>
    </lineage>
</organism>
<feature type="domain" description="Band 7" evidence="2">
    <location>
        <begin position="146"/>
        <end position="313"/>
    </location>
</feature>
<dbReference type="PANTHER" id="PTHR43446:SF1">
    <property type="entry name" value="BAND 7 DOMAIN-CONTAINING PROTEIN"/>
    <property type="match status" value="1"/>
</dbReference>
<protein>
    <submittedName>
        <fullName evidence="3">SPFH domain-containing protein</fullName>
    </submittedName>
</protein>
<feature type="transmembrane region" description="Helical" evidence="1">
    <location>
        <begin position="92"/>
        <end position="114"/>
    </location>
</feature>
<evidence type="ECO:0000313" key="4">
    <source>
        <dbReference type="Proteomes" id="UP001210169"/>
    </source>
</evidence>
<dbReference type="GeneID" id="301331113"/>
<keyword evidence="4" id="KW-1185">Reference proteome</keyword>
<gene>
    <name evidence="3" type="ORF">STRNI_001923</name>
</gene>
<proteinExistence type="predicted"/>
<dbReference type="Gene3D" id="3.30.479.30">
    <property type="entry name" value="Band 7 domain"/>
    <property type="match status" value="1"/>
</dbReference>
<dbReference type="InterPro" id="IPR036013">
    <property type="entry name" value="Band_7/SPFH_dom_sf"/>
</dbReference>
<accession>A0ABY7IXN5</accession>
<feature type="transmembrane region" description="Helical" evidence="1">
    <location>
        <begin position="134"/>
        <end position="160"/>
    </location>
</feature>
<dbReference type="InterPro" id="IPR001107">
    <property type="entry name" value="Band_7"/>
</dbReference>
<dbReference type="PANTHER" id="PTHR43446">
    <property type="entry name" value="MEMBRANE PROTEIN-RELATED"/>
    <property type="match status" value="1"/>
</dbReference>
<keyword evidence="1" id="KW-0812">Transmembrane</keyword>
<sequence length="384" mass="42554">MKDERVGPPVNSVPPAGEFPLFVERLGTTPFKDLEQPEELATHNESTLEFPADFLPIPDPGPDLSPEPATPGEVRRRTPRLVTDVREYRPRLVLPGWIALLWVLLCGSAIAVIAGRVPYLKRWVNPPDPAPVPLICLGVALLFAVSGLMSNPAGFAVALSRWGRYRGTVRRTGLLWVNPFLRRHRVDVRLRHFRGDSIAAVDRVGHPVVVSLLFVWRVKDTARATFAVSDHEEFLREQAAATVCEVAATLPCDRFGAPGPTLRDGKWFGEEMTRALVAEMAPLGLEIYSVQQLSLGYDTEIAENIRRLQRAELNAELRSTVISDAVDVAWAALEQIRAKEGADEQQSAGQDPTFLRLLVLSLLTPSANLKEWGSQWPDRQSSSK</sequence>
<evidence type="ECO:0000256" key="1">
    <source>
        <dbReference type="SAM" id="Phobius"/>
    </source>
</evidence>
<dbReference type="Proteomes" id="UP001210169">
    <property type="component" value="Chromosome"/>
</dbReference>
<dbReference type="Pfam" id="PF01145">
    <property type="entry name" value="Band_7"/>
    <property type="match status" value="1"/>
</dbReference>
<dbReference type="SUPFAM" id="SSF117892">
    <property type="entry name" value="Band 7/SPFH domain"/>
    <property type="match status" value="1"/>
</dbReference>